<name>A0ABR3DMX1_NEUIN</name>
<dbReference type="InterPro" id="IPR018253">
    <property type="entry name" value="DnaJ_domain_CS"/>
</dbReference>
<evidence type="ECO:0000256" key="1">
    <source>
        <dbReference type="ARBA" id="ARBA00023186"/>
    </source>
</evidence>
<evidence type="ECO:0000259" key="4">
    <source>
        <dbReference type="PROSITE" id="PS50076"/>
    </source>
</evidence>
<accession>A0ABR3DMX1</accession>
<dbReference type="PRINTS" id="PR00625">
    <property type="entry name" value="JDOMAIN"/>
</dbReference>
<dbReference type="PANTHER" id="PTHR44145">
    <property type="entry name" value="DNAJ HOMOLOG SUBFAMILY A MEMBER 3, MITOCHONDRIAL"/>
    <property type="match status" value="1"/>
</dbReference>
<feature type="compositionally biased region" description="Basic and acidic residues" evidence="3">
    <location>
        <begin position="56"/>
        <end position="69"/>
    </location>
</feature>
<dbReference type="InterPro" id="IPR051938">
    <property type="entry name" value="Apopto_cytoskel_mod"/>
</dbReference>
<keyword evidence="6" id="KW-1185">Reference proteome</keyword>
<dbReference type="PROSITE" id="PS00636">
    <property type="entry name" value="DNAJ_1"/>
    <property type="match status" value="1"/>
</dbReference>
<organism evidence="5 6">
    <name type="scientific">Neurospora intermedia</name>
    <dbReference type="NCBI Taxonomy" id="5142"/>
    <lineage>
        <taxon>Eukaryota</taxon>
        <taxon>Fungi</taxon>
        <taxon>Dikarya</taxon>
        <taxon>Ascomycota</taxon>
        <taxon>Pezizomycotina</taxon>
        <taxon>Sordariomycetes</taxon>
        <taxon>Sordariomycetidae</taxon>
        <taxon>Sordariales</taxon>
        <taxon>Sordariaceae</taxon>
        <taxon>Neurospora</taxon>
    </lineage>
</organism>
<feature type="region of interest" description="Disordered" evidence="3">
    <location>
        <begin position="346"/>
        <end position="380"/>
    </location>
</feature>
<gene>
    <name evidence="5" type="ORF">QR685DRAFT_595632</name>
</gene>
<dbReference type="InterPro" id="IPR036869">
    <property type="entry name" value="J_dom_sf"/>
</dbReference>
<dbReference type="SMART" id="SM00271">
    <property type="entry name" value="DnaJ"/>
    <property type="match status" value="1"/>
</dbReference>
<keyword evidence="2" id="KW-0175">Coiled coil</keyword>
<evidence type="ECO:0000313" key="5">
    <source>
        <dbReference type="EMBL" id="KAL0474009.1"/>
    </source>
</evidence>
<dbReference type="Pfam" id="PF00226">
    <property type="entry name" value="DnaJ"/>
    <property type="match status" value="1"/>
</dbReference>
<dbReference type="PROSITE" id="PS50076">
    <property type="entry name" value="DNAJ_2"/>
    <property type="match status" value="1"/>
</dbReference>
<dbReference type="Proteomes" id="UP001451303">
    <property type="component" value="Unassembled WGS sequence"/>
</dbReference>
<comment type="caution">
    <text evidence="5">The sequence shown here is derived from an EMBL/GenBank/DDBJ whole genome shotgun (WGS) entry which is preliminary data.</text>
</comment>
<feature type="domain" description="J" evidence="4">
    <location>
        <begin position="118"/>
        <end position="183"/>
    </location>
</feature>
<evidence type="ECO:0000256" key="2">
    <source>
        <dbReference type="SAM" id="Coils"/>
    </source>
</evidence>
<sequence length="380" mass="43476">MQVRLDMQRKRSLGYLSFPYTVGRRATPADSAKRRFVSQRKAFVHRRAYRDIRRQSLGHRDIKSPRTDLARSTSLQLLSNNTHGSLASKEARRSPSQLFWYTVKSVANMSPPKTTVFDCYVTLGVSPYADKKAIQKAYHQLAREMHPGRNGNSAEATANFQKLVNAYEVLTDASRRTEYDFTAEQEYIRMQEQSIALQKTLINRSQGTAAADAELVSNHQNMTRLAVSMCVLMLELKTIPDGHWEKREQQHQAEVTELRKSIVSHGEYLKIRFQHMQKLSTELAQERKKAHDAETRYANLVEAFRNQLTTYINFDRLRKLLGILDDKPQTIRHLAFCCLGATDESIESVEGSETEPTTSEGNGGELTEETKQETPMFWPA</sequence>
<proteinExistence type="predicted"/>
<dbReference type="EMBL" id="JAVLET010000002">
    <property type="protein sequence ID" value="KAL0474009.1"/>
    <property type="molecule type" value="Genomic_DNA"/>
</dbReference>
<dbReference type="InterPro" id="IPR001623">
    <property type="entry name" value="DnaJ_domain"/>
</dbReference>
<evidence type="ECO:0000313" key="6">
    <source>
        <dbReference type="Proteomes" id="UP001451303"/>
    </source>
</evidence>
<dbReference type="PANTHER" id="PTHR44145:SF3">
    <property type="entry name" value="DNAJ HOMOLOG SUBFAMILY A MEMBER 3, MITOCHONDRIAL"/>
    <property type="match status" value="1"/>
</dbReference>
<evidence type="ECO:0000256" key="3">
    <source>
        <dbReference type="SAM" id="MobiDB-lite"/>
    </source>
</evidence>
<keyword evidence="1" id="KW-0143">Chaperone</keyword>
<feature type="coiled-coil region" evidence="2">
    <location>
        <begin position="276"/>
        <end position="303"/>
    </location>
</feature>
<dbReference type="CDD" id="cd06257">
    <property type="entry name" value="DnaJ"/>
    <property type="match status" value="1"/>
</dbReference>
<reference evidence="5 6" key="1">
    <citation type="submission" date="2023-09" db="EMBL/GenBank/DDBJ databases">
        <title>Multi-omics analysis of a traditional fermented food reveals byproduct-associated fungal strains for waste-to-food upcycling.</title>
        <authorList>
            <consortium name="Lawrence Berkeley National Laboratory"/>
            <person name="Rekdal V.M."/>
            <person name="Villalobos-Escobedo J.M."/>
            <person name="Rodriguez-Valeron N."/>
            <person name="Garcia M.O."/>
            <person name="Vasquez D.P."/>
            <person name="Damayanti I."/>
            <person name="Sorensen P.M."/>
            <person name="Baidoo E.E."/>
            <person name="De Carvalho A.C."/>
            <person name="Riley R."/>
            <person name="Lipzen A."/>
            <person name="He G."/>
            <person name="Yan M."/>
            <person name="Haridas S."/>
            <person name="Daum C."/>
            <person name="Yoshinaga Y."/>
            <person name="Ng V."/>
            <person name="Grigoriev I.V."/>
            <person name="Munk R."/>
            <person name="Nuraida L."/>
            <person name="Wijaya C.H."/>
            <person name="Morales P.-C."/>
            <person name="Keasling J.D."/>
        </authorList>
    </citation>
    <scope>NUCLEOTIDE SEQUENCE [LARGE SCALE GENOMIC DNA]</scope>
    <source>
        <strain evidence="5 6">FGSC 2613</strain>
    </source>
</reference>
<protein>
    <submittedName>
        <fullName evidence="5">DnaJ domain-containing protein</fullName>
    </submittedName>
</protein>
<feature type="region of interest" description="Disordered" evidence="3">
    <location>
        <begin position="56"/>
        <end position="75"/>
    </location>
</feature>
<dbReference type="SUPFAM" id="SSF46565">
    <property type="entry name" value="Chaperone J-domain"/>
    <property type="match status" value="1"/>
</dbReference>
<dbReference type="Gene3D" id="1.10.287.110">
    <property type="entry name" value="DnaJ domain"/>
    <property type="match status" value="1"/>
</dbReference>